<evidence type="ECO:0000313" key="8">
    <source>
        <dbReference type="Proteomes" id="UP000254958"/>
    </source>
</evidence>
<gene>
    <name evidence="7" type="ORF">C7453_108110</name>
    <name evidence="6" type="ORF">HLH32_12945</name>
</gene>
<dbReference type="PROSITE" id="PS00671">
    <property type="entry name" value="D_2_HYDROXYACID_DH_3"/>
    <property type="match status" value="1"/>
</dbReference>
<evidence type="ECO:0000256" key="2">
    <source>
        <dbReference type="ARBA" id="ARBA00023002"/>
    </source>
</evidence>
<reference evidence="6 9" key="2">
    <citation type="submission" date="2020-04" db="EMBL/GenBank/DDBJ databases">
        <title>Description of novel Gluconacetobacter.</title>
        <authorList>
            <person name="Sombolestani A."/>
        </authorList>
    </citation>
    <scope>NUCLEOTIDE SEQUENCE [LARGE SCALE GENOMIC DNA]</scope>
    <source>
        <strain evidence="6 9">LMG 1382</strain>
    </source>
</reference>
<dbReference type="SMART" id="SM00997">
    <property type="entry name" value="AdoHcyase_NAD"/>
    <property type="match status" value="1"/>
</dbReference>
<comment type="caution">
    <text evidence="7">The sequence shown here is derived from an EMBL/GenBank/DDBJ whole genome shotgun (WGS) entry which is preliminary data.</text>
</comment>
<dbReference type="FunFam" id="3.40.50.720:FF:000203">
    <property type="entry name" value="D-3-phosphoglycerate dehydrogenase (SerA)"/>
    <property type="match status" value="1"/>
</dbReference>
<reference evidence="7 8" key="1">
    <citation type="submission" date="2018-07" db="EMBL/GenBank/DDBJ databases">
        <title>Genomic Encyclopedia of Type Strains, Phase IV (KMG-IV): sequencing the most valuable type-strain genomes for metagenomic binning, comparative biology and taxonomic classification.</title>
        <authorList>
            <person name="Goeker M."/>
        </authorList>
    </citation>
    <scope>NUCLEOTIDE SEQUENCE [LARGE SCALE GENOMIC DNA]</scope>
    <source>
        <strain evidence="7 8">DSM 5603</strain>
    </source>
</reference>
<proteinExistence type="inferred from homology"/>
<dbReference type="InterPro" id="IPR015878">
    <property type="entry name" value="Ado_hCys_hydrolase_NAD-bd"/>
</dbReference>
<dbReference type="GO" id="GO:0051287">
    <property type="term" value="F:NAD binding"/>
    <property type="evidence" value="ECO:0007669"/>
    <property type="project" value="InterPro"/>
</dbReference>
<sequence length="323" mass="34053">MPVRLTILDPLTEAGLRRFAEHLPPDFTLSTARSRDPVDQIDAMRHADAVITADVPVTAEMIAAGAAEGLRAIHKWGVGYDNIDIDAARAAGVRVLRTTGSNAVAVAETTLGLILALQRNIVAGHVGVQNGQWLKGPLGARSMLLTGKTVGLIGFGFIGQQLARLLRGFQCTVLYTKRTPLPALEERDLGARFATFDALIDAADIVSLHCALTPQTRGLIDAGVLARMKPGAILVNTARGGLVNEQDLAQALAIGSLRGAAVDVYAAEPIASDHRLIGTEGAILTPHISAVSADTYPATVQRMLHNLRCIAQGREPPAGDVLV</sequence>
<evidence type="ECO:0000313" key="7">
    <source>
        <dbReference type="EMBL" id="RDI36818.1"/>
    </source>
</evidence>
<dbReference type="EMBL" id="JABEQI010000007">
    <property type="protein sequence ID" value="MBB2187273.1"/>
    <property type="molecule type" value="Genomic_DNA"/>
</dbReference>
<comment type="similarity">
    <text evidence="1 4">Belongs to the D-isomer specific 2-hydroxyacid dehydrogenase family.</text>
</comment>
<dbReference type="OrthoDB" id="9793626at2"/>
<dbReference type="InterPro" id="IPR050418">
    <property type="entry name" value="D-iso_2-hydroxyacid_DH_PdxB"/>
</dbReference>
<dbReference type="AlphaFoldDB" id="A0A370FZ94"/>
<dbReference type="RefSeq" id="WP_114728173.1">
    <property type="nucleotide sequence ID" value="NZ_BJMI01000024.1"/>
</dbReference>
<evidence type="ECO:0000313" key="9">
    <source>
        <dbReference type="Proteomes" id="UP000562982"/>
    </source>
</evidence>
<keyword evidence="2 4" id="KW-0560">Oxidoreductase</keyword>
<dbReference type="PANTHER" id="PTHR43761">
    <property type="entry name" value="D-ISOMER SPECIFIC 2-HYDROXYACID DEHYDROGENASE FAMILY PROTEIN (AFU_ORTHOLOGUE AFUA_1G13630)"/>
    <property type="match status" value="1"/>
</dbReference>
<dbReference type="SUPFAM" id="SSF51735">
    <property type="entry name" value="NAD(P)-binding Rossmann-fold domains"/>
    <property type="match status" value="1"/>
</dbReference>
<protein>
    <submittedName>
        <fullName evidence="6 7">3-phosphoglycerate dehydrogenase</fullName>
    </submittedName>
</protein>
<dbReference type="EMBL" id="QQAW01000008">
    <property type="protein sequence ID" value="RDI36818.1"/>
    <property type="molecule type" value="Genomic_DNA"/>
</dbReference>
<keyword evidence="3" id="KW-0520">NAD</keyword>
<evidence type="ECO:0000256" key="4">
    <source>
        <dbReference type="RuleBase" id="RU003719"/>
    </source>
</evidence>
<evidence type="ECO:0000259" key="5">
    <source>
        <dbReference type="SMART" id="SM00997"/>
    </source>
</evidence>
<evidence type="ECO:0000256" key="1">
    <source>
        <dbReference type="ARBA" id="ARBA00005854"/>
    </source>
</evidence>
<evidence type="ECO:0000313" key="6">
    <source>
        <dbReference type="EMBL" id="MBB2187273.1"/>
    </source>
</evidence>
<accession>A0A370FZ94</accession>
<dbReference type="Gene3D" id="3.40.50.720">
    <property type="entry name" value="NAD(P)-binding Rossmann-like Domain"/>
    <property type="match status" value="2"/>
</dbReference>
<dbReference type="InterPro" id="IPR006139">
    <property type="entry name" value="D-isomer_2_OHA_DH_cat_dom"/>
</dbReference>
<dbReference type="CDD" id="cd12175">
    <property type="entry name" value="2-Hacid_dh_11"/>
    <property type="match status" value="1"/>
</dbReference>
<dbReference type="Proteomes" id="UP000562982">
    <property type="component" value="Unassembled WGS sequence"/>
</dbReference>
<dbReference type="SUPFAM" id="SSF52283">
    <property type="entry name" value="Formate/glycerate dehydrogenase catalytic domain-like"/>
    <property type="match status" value="1"/>
</dbReference>
<dbReference type="InterPro" id="IPR036291">
    <property type="entry name" value="NAD(P)-bd_dom_sf"/>
</dbReference>
<dbReference type="InterPro" id="IPR029753">
    <property type="entry name" value="D-isomer_DH_CS"/>
</dbReference>
<organism evidence="7 8">
    <name type="scientific">Gluconacetobacter liquefaciens</name>
    <name type="common">Acetobacter liquefaciens</name>
    <dbReference type="NCBI Taxonomy" id="89584"/>
    <lineage>
        <taxon>Bacteria</taxon>
        <taxon>Pseudomonadati</taxon>
        <taxon>Pseudomonadota</taxon>
        <taxon>Alphaproteobacteria</taxon>
        <taxon>Acetobacterales</taxon>
        <taxon>Acetobacteraceae</taxon>
        <taxon>Gluconacetobacter</taxon>
    </lineage>
</organism>
<dbReference type="PANTHER" id="PTHR43761:SF1">
    <property type="entry name" value="D-ISOMER SPECIFIC 2-HYDROXYACID DEHYDROGENASE CATALYTIC DOMAIN-CONTAINING PROTEIN-RELATED"/>
    <property type="match status" value="1"/>
</dbReference>
<dbReference type="Pfam" id="PF02826">
    <property type="entry name" value="2-Hacid_dh_C"/>
    <property type="match status" value="1"/>
</dbReference>
<dbReference type="Proteomes" id="UP000254958">
    <property type="component" value="Unassembled WGS sequence"/>
</dbReference>
<name>A0A370FZ94_GLULI</name>
<dbReference type="InterPro" id="IPR006140">
    <property type="entry name" value="D-isomer_DH_NAD-bd"/>
</dbReference>
<dbReference type="Pfam" id="PF00389">
    <property type="entry name" value="2-Hacid_dh"/>
    <property type="match status" value="1"/>
</dbReference>
<feature type="domain" description="S-adenosyl-L-homocysteine hydrolase NAD binding" evidence="5">
    <location>
        <begin position="134"/>
        <end position="281"/>
    </location>
</feature>
<dbReference type="GO" id="GO:0016616">
    <property type="term" value="F:oxidoreductase activity, acting on the CH-OH group of donors, NAD or NADP as acceptor"/>
    <property type="evidence" value="ECO:0007669"/>
    <property type="project" value="InterPro"/>
</dbReference>
<evidence type="ECO:0000256" key="3">
    <source>
        <dbReference type="ARBA" id="ARBA00023027"/>
    </source>
</evidence>
<keyword evidence="8" id="KW-1185">Reference proteome</keyword>